<evidence type="ECO:0000259" key="8">
    <source>
        <dbReference type="Pfam" id="PF00501"/>
    </source>
</evidence>
<keyword evidence="4" id="KW-0443">Lipid metabolism</keyword>
<dbReference type="InterPro" id="IPR000873">
    <property type="entry name" value="AMP-dep_synth/lig_dom"/>
</dbReference>
<dbReference type="GO" id="GO:0005886">
    <property type="term" value="C:plasma membrane"/>
    <property type="evidence" value="ECO:0007669"/>
    <property type="project" value="TreeGrafter"/>
</dbReference>
<dbReference type="GO" id="GO:0005811">
    <property type="term" value="C:lipid droplet"/>
    <property type="evidence" value="ECO:0007669"/>
    <property type="project" value="TreeGrafter"/>
</dbReference>
<dbReference type="Proteomes" id="UP000038045">
    <property type="component" value="Unplaced"/>
</dbReference>
<comment type="similarity">
    <text evidence="1">Belongs to the ATP-dependent AMP-binding enzyme family.</text>
</comment>
<keyword evidence="3" id="KW-0547">Nucleotide-binding</keyword>
<dbReference type="Pfam" id="PF00501">
    <property type="entry name" value="AMP-binding"/>
    <property type="match status" value="1"/>
</dbReference>
<dbReference type="GO" id="GO:0005524">
    <property type="term" value="F:ATP binding"/>
    <property type="evidence" value="ECO:0007669"/>
    <property type="project" value="UniProtKB-KW"/>
</dbReference>
<evidence type="ECO:0000256" key="5">
    <source>
        <dbReference type="ARBA" id="ARBA00022840"/>
    </source>
</evidence>
<comment type="catalytic activity">
    <reaction evidence="6">
        <text>a long-chain fatty acid + ATP + CoA = a long-chain fatty acyl-CoA + AMP + diphosphate</text>
        <dbReference type="Rhea" id="RHEA:15421"/>
        <dbReference type="ChEBI" id="CHEBI:30616"/>
        <dbReference type="ChEBI" id="CHEBI:33019"/>
        <dbReference type="ChEBI" id="CHEBI:57287"/>
        <dbReference type="ChEBI" id="CHEBI:57560"/>
        <dbReference type="ChEBI" id="CHEBI:83139"/>
        <dbReference type="ChEBI" id="CHEBI:456215"/>
        <dbReference type="EC" id="6.2.1.3"/>
    </reaction>
    <physiologicalReaction direction="left-to-right" evidence="6">
        <dbReference type="Rhea" id="RHEA:15422"/>
    </physiologicalReaction>
</comment>
<name>A0A0N4ZWQ2_PARTI</name>
<evidence type="ECO:0000313" key="10">
    <source>
        <dbReference type="WBParaSite" id="PTRK_0001311800.1"/>
    </source>
</evidence>
<accession>A0A0N4ZWQ2</accession>
<dbReference type="InterPro" id="IPR042099">
    <property type="entry name" value="ANL_N_sf"/>
</dbReference>
<dbReference type="Gene3D" id="3.30.300.30">
    <property type="match status" value="1"/>
</dbReference>
<dbReference type="WBParaSite" id="PTRK_0001311800.1">
    <property type="protein sequence ID" value="PTRK_0001311800.1"/>
    <property type="gene ID" value="PTRK_0001311800"/>
</dbReference>
<keyword evidence="5" id="KW-0067">ATP-binding</keyword>
<reference evidence="10" key="1">
    <citation type="submission" date="2017-02" db="UniProtKB">
        <authorList>
            <consortium name="WormBaseParasite"/>
        </authorList>
    </citation>
    <scope>IDENTIFICATION</scope>
</reference>
<organism evidence="9 10">
    <name type="scientific">Parastrongyloides trichosuri</name>
    <name type="common">Possum-specific nematode worm</name>
    <dbReference type="NCBI Taxonomy" id="131310"/>
    <lineage>
        <taxon>Eukaryota</taxon>
        <taxon>Metazoa</taxon>
        <taxon>Ecdysozoa</taxon>
        <taxon>Nematoda</taxon>
        <taxon>Chromadorea</taxon>
        <taxon>Rhabditida</taxon>
        <taxon>Tylenchina</taxon>
        <taxon>Panagrolaimomorpha</taxon>
        <taxon>Strongyloidoidea</taxon>
        <taxon>Strongyloididae</taxon>
        <taxon>Parastrongyloides</taxon>
    </lineage>
</organism>
<proteinExistence type="inferred from homology"/>
<evidence type="ECO:0000256" key="3">
    <source>
        <dbReference type="ARBA" id="ARBA00022741"/>
    </source>
</evidence>
<keyword evidence="9" id="KW-1185">Reference proteome</keyword>
<evidence type="ECO:0000256" key="6">
    <source>
        <dbReference type="ARBA" id="ARBA00024484"/>
    </source>
</evidence>
<dbReference type="EC" id="6.2.1.3" evidence="7"/>
<keyword evidence="4" id="KW-0276">Fatty acid metabolism</keyword>
<sequence length="800" mass="91026">MLRIINGTKYTLNGRIYFHATPKISRAITYDHTPTAHEKIHRPHRILERPEDMIKVELSPLSKVGLNVFKGIFALSDVITYLPNKFLHRGQDILRKSREKKGVLLKETNDYLIYTNPSITALKDSDVEVTPIKNITTLDKYIDYIFNRYSNQPIVGERKIEKIFEYKDNYGTKTKLLQQSDYKWETYKEIEDKINNIRRGYKKLGLKKGDKVLFYSDTRKEYLIHMLACFKEGLIVATYSPSLSIKELVNVIKDIGTNTIITEEGQFEKLNKIFTDTHNIDNIIYFKDRQRISKLGSNNPASTSERKLIPHNIQKNVNTVIPYDKFLNYSINKPIEDINIESTDVALLCYTSGTTSKPKGCILTHEKLLANIDSLKNQVDTKCNDPIYAAYLPLSYIFEICGELYCLSKGVKIGYGSTLTLTKKSMKVVPGSGGDLDALKPTHIPVVPTMLYRLKRVVSDELMNKSEFERKLFTLCYDRKLERKINGLPTPILDKIVFKPIVDLLGGRVNTIVCGGATLDQDLQRFVQIATNVNFIHGYGATEGCAVSLSSPYDITTGNVGGPLKSTNVMITNWEEGGYSIKNKTGELCISGPGVIDAYYKNYDKDSFTVIDGVKWFKTGDIVKVRDDGAIKIIGRKKDFVKTANGEFVSLNKVEETLMNSDYVDQVCVIVKPELDYTEAIVVVNQKAVKAFADKLGIQGCITELCKNKLIRNMIVYTFEEEYKEVLAKHEIPRKVILVTEPFTSKNGMLTASGKLRRNVVKECYKDIIDMTYKPYLDFVMEPEHLNEHLVEQKRRVGQM</sequence>
<evidence type="ECO:0000256" key="7">
    <source>
        <dbReference type="ARBA" id="ARBA00026121"/>
    </source>
</evidence>
<evidence type="ECO:0000256" key="1">
    <source>
        <dbReference type="ARBA" id="ARBA00006432"/>
    </source>
</evidence>
<dbReference type="InterPro" id="IPR045851">
    <property type="entry name" value="AMP-bd_C_sf"/>
</dbReference>
<feature type="domain" description="AMP-dependent synthetase/ligase" evidence="8">
    <location>
        <begin position="170"/>
        <end position="600"/>
    </location>
</feature>
<keyword evidence="2" id="KW-0436">Ligase</keyword>
<dbReference type="GO" id="GO:0030182">
    <property type="term" value="P:neuron differentiation"/>
    <property type="evidence" value="ECO:0007669"/>
    <property type="project" value="TreeGrafter"/>
</dbReference>
<dbReference type="GO" id="GO:0004467">
    <property type="term" value="F:long-chain fatty acid-CoA ligase activity"/>
    <property type="evidence" value="ECO:0007669"/>
    <property type="project" value="UniProtKB-EC"/>
</dbReference>
<dbReference type="Gene3D" id="3.40.50.12780">
    <property type="entry name" value="N-terminal domain of ligase-like"/>
    <property type="match status" value="1"/>
</dbReference>
<dbReference type="PANTHER" id="PTHR43272">
    <property type="entry name" value="LONG-CHAIN-FATTY-ACID--COA LIGASE"/>
    <property type="match status" value="1"/>
</dbReference>
<dbReference type="PROSITE" id="PS00455">
    <property type="entry name" value="AMP_BINDING"/>
    <property type="match status" value="1"/>
</dbReference>
<dbReference type="InterPro" id="IPR020845">
    <property type="entry name" value="AMP-binding_CS"/>
</dbReference>
<evidence type="ECO:0000313" key="9">
    <source>
        <dbReference type="Proteomes" id="UP000038045"/>
    </source>
</evidence>
<protein>
    <recommendedName>
        <fullName evidence="7">long-chain-fatty-acid--CoA ligase</fullName>
        <ecNumber evidence="7">6.2.1.3</ecNumber>
    </recommendedName>
</protein>
<evidence type="ECO:0000256" key="4">
    <source>
        <dbReference type="ARBA" id="ARBA00022832"/>
    </source>
</evidence>
<dbReference type="STRING" id="131310.A0A0N4ZWQ2"/>
<evidence type="ECO:0000256" key="2">
    <source>
        <dbReference type="ARBA" id="ARBA00022598"/>
    </source>
</evidence>
<dbReference type="GO" id="GO:0005783">
    <property type="term" value="C:endoplasmic reticulum"/>
    <property type="evidence" value="ECO:0007669"/>
    <property type="project" value="TreeGrafter"/>
</dbReference>
<dbReference type="PANTHER" id="PTHR43272:SF83">
    <property type="entry name" value="ACYL-COA SYNTHETASE LONG-CHAIN, ISOFORM J"/>
    <property type="match status" value="1"/>
</dbReference>
<dbReference type="GO" id="GO:0035336">
    <property type="term" value="P:long-chain fatty-acyl-CoA metabolic process"/>
    <property type="evidence" value="ECO:0007669"/>
    <property type="project" value="TreeGrafter"/>
</dbReference>
<dbReference type="SUPFAM" id="SSF56801">
    <property type="entry name" value="Acetyl-CoA synthetase-like"/>
    <property type="match status" value="1"/>
</dbReference>
<dbReference type="AlphaFoldDB" id="A0A0N4ZWQ2"/>